<gene>
    <name evidence="12 16" type="primary">dapA</name>
    <name evidence="16" type="ORF">EHS13_08440</name>
</gene>
<feature type="active site" description="Proton donor/acceptor" evidence="12 14">
    <location>
        <position position="138"/>
    </location>
</feature>
<evidence type="ECO:0000256" key="14">
    <source>
        <dbReference type="PIRSR" id="PIRSR001365-1"/>
    </source>
</evidence>
<dbReference type="PROSITE" id="PS00666">
    <property type="entry name" value="DHDPS_2"/>
    <property type="match status" value="1"/>
</dbReference>
<evidence type="ECO:0000256" key="1">
    <source>
        <dbReference type="ARBA" id="ARBA00003294"/>
    </source>
</evidence>
<evidence type="ECO:0000256" key="13">
    <source>
        <dbReference type="PIRNR" id="PIRNR001365"/>
    </source>
</evidence>
<sequence>MLTEPEIKGIWIPLITPLNLDDEVDHASFERFIQRLPLFDIQGLVLNGTTGESPTIAIHEIVNILETVRKSIGSAPLPLMIGTGTNDTAGTIRRTEQAGLLGADAALVVVPYYSRPSQAGIIEHYRKVAEVGVPIMVYDIPGRTGVSLTVDTLRTLFEIDGIVGLKDSTGSTEMTSKLVSYDAKPILCGEDILFLDALRSGASGGMAASANVLAKEFAGIYNLFKSGEHDAAKADFTELIPLINLLFKESNPAPLKWLLAQKGWISSDRLRLPMLGISEQLQQELSFYV</sequence>
<comment type="subunit">
    <text evidence="12">Homotetramer; dimer of dimers.</text>
</comment>
<keyword evidence="8 12" id="KW-0457">Lysine biosynthesis</keyword>
<dbReference type="PRINTS" id="PR00146">
    <property type="entry name" value="DHPICSNTHASE"/>
</dbReference>
<keyword evidence="17" id="KW-1185">Reference proteome</keyword>
<feature type="site" description="Part of a proton relay during catalysis" evidence="12">
    <location>
        <position position="49"/>
    </location>
</feature>
<feature type="binding site" evidence="12 15">
    <location>
        <position position="50"/>
    </location>
    <ligand>
        <name>pyruvate</name>
        <dbReference type="ChEBI" id="CHEBI:15361"/>
    </ligand>
</feature>
<dbReference type="EC" id="4.3.3.7" evidence="4 12"/>
<proteinExistence type="inferred from homology"/>
<dbReference type="RefSeq" id="WP_155699914.1">
    <property type="nucleotide sequence ID" value="NZ_CP034235.1"/>
</dbReference>
<evidence type="ECO:0000256" key="2">
    <source>
        <dbReference type="ARBA" id="ARBA00005120"/>
    </source>
</evidence>
<dbReference type="SUPFAM" id="SSF51569">
    <property type="entry name" value="Aldolase"/>
    <property type="match status" value="1"/>
</dbReference>
<dbReference type="NCBIfam" id="TIGR00674">
    <property type="entry name" value="dapA"/>
    <property type="match status" value="1"/>
</dbReference>
<dbReference type="EMBL" id="CP034235">
    <property type="protein sequence ID" value="QGQ94903.1"/>
    <property type="molecule type" value="Genomic_DNA"/>
</dbReference>
<comment type="caution">
    <text evidence="12">Lacks conserved residue(s) required for the propagation of feature annotation.</text>
</comment>
<dbReference type="InterPro" id="IPR020625">
    <property type="entry name" value="Schiff_base-form_aldolases_AS"/>
</dbReference>
<dbReference type="GO" id="GO:0005737">
    <property type="term" value="C:cytoplasm"/>
    <property type="evidence" value="ECO:0007669"/>
    <property type="project" value="UniProtKB-SubCell"/>
</dbReference>
<evidence type="ECO:0000256" key="10">
    <source>
        <dbReference type="ARBA" id="ARBA00023270"/>
    </source>
</evidence>
<feature type="active site" description="Schiff-base intermediate with substrate" evidence="12 14">
    <location>
        <position position="166"/>
    </location>
</feature>
<dbReference type="InterPro" id="IPR020624">
    <property type="entry name" value="Schiff_base-form_aldolases_CS"/>
</dbReference>
<feature type="site" description="Part of a proton relay during catalysis" evidence="12">
    <location>
        <position position="113"/>
    </location>
</feature>
<evidence type="ECO:0000256" key="3">
    <source>
        <dbReference type="ARBA" id="ARBA00007592"/>
    </source>
</evidence>
<dbReference type="AlphaFoldDB" id="A0A6B8RHA2"/>
<comment type="catalytic activity">
    <reaction evidence="11 12">
        <text>L-aspartate 4-semialdehyde + pyruvate = (2S,4S)-4-hydroxy-2,3,4,5-tetrahydrodipicolinate + H2O + H(+)</text>
        <dbReference type="Rhea" id="RHEA:34171"/>
        <dbReference type="ChEBI" id="CHEBI:15361"/>
        <dbReference type="ChEBI" id="CHEBI:15377"/>
        <dbReference type="ChEBI" id="CHEBI:15378"/>
        <dbReference type="ChEBI" id="CHEBI:67139"/>
        <dbReference type="ChEBI" id="CHEBI:537519"/>
        <dbReference type="EC" id="4.3.3.7"/>
    </reaction>
</comment>
<feature type="binding site" evidence="15">
    <location>
        <position position="206"/>
    </location>
    <ligand>
        <name>pyruvate</name>
        <dbReference type="ChEBI" id="CHEBI:15361"/>
    </ligand>
</feature>
<evidence type="ECO:0000313" key="16">
    <source>
        <dbReference type="EMBL" id="QGQ94903.1"/>
    </source>
</evidence>
<reference evidence="17" key="1">
    <citation type="submission" date="2018-11" db="EMBL/GenBank/DDBJ databases">
        <title>Complete genome sequence of Paenibacillus sp. ML311-T8.</title>
        <authorList>
            <person name="Nam Y.-D."/>
            <person name="Kang J."/>
            <person name="Chung W.-H."/>
            <person name="Park Y.S."/>
        </authorList>
    </citation>
    <scope>NUCLEOTIDE SEQUENCE [LARGE SCALE GENOMIC DNA]</scope>
    <source>
        <strain evidence="17">ML311-T8</strain>
    </source>
</reference>
<evidence type="ECO:0000256" key="12">
    <source>
        <dbReference type="HAMAP-Rule" id="MF_00418"/>
    </source>
</evidence>
<dbReference type="OrthoDB" id="9782828at2"/>
<evidence type="ECO:0000256" key="6">
    <source>
        <dbReference type="ARBA" id="ARBA00022605"/>
    </source>
</evidence>
<keyword evidence="7 12" id="KW-0220">Diaminopimelate biosynthesis</keyword>
<dbReference type="GO" id="GO:0019877">
    <property type="term" value="P:diaminopimelate biosynthetic process"/>
    <property type="evidence" value="ECO:0007669"/>
    <property type="project" value="UniProtKB-UniRule"/>
</dbReference>
<evidence type="ECO:0000256" key="11">
    <source>
        <dbReference type="ARBA" id="ARBA00047836"/>
    </source>
</evidence>
<protein>
    <recommendedName>
        <fullName evidence="4 12">4-hydroxy-tetrahydrodipicolinate synthase</fullName>
        <shortName evidence="12">HTPA synthase</shortName>
        <ecNumber evidence="4 12">4.3.3.7</ecNumber>
    </recommendedName>
</protein>
<dbReference type="GO" id="GO:0008840">
    <property type="term" value="F:4-hydroxy-tetrahydrodipicolinate synthase activity"/>
    <property type="evidence" value="ECO:0007669"/>
    <property type="project" value="UniProtKB-UniRule"/>
</dbReference>
<evidence type="ECO:0000256" key="9">
    <source>
        <dbReference type="ARBA" id="ARBA00023239"/>
    </source>
</evidence>
<keyword evidence="10 12" id="KW-0704">Schiff base</keyword>
<dbReference type="Gene3D" id="3.20.20.70">
    <property type="entry name" value="Aldolase class I"/>
    <property type="match status" value="1"/>
</dbReference>
<dbReference type="KEGG" id="ppsc:EHS13_08440"/>
<evidence type="ECO:0000256" key="5">
    <source>
        <dbReference type="ARBA" id="ARBA00022490"/>
    </source>
</evidence>
<organism evidence="16 17">
    <name type="scientific">Paenibacillus psychroresistens</name>
    <dbReference type="NCBI Taxonomy" id="1778678"/>
    <lineage>
        <taxon>Bacteria</taxon>
        <taxon>Bacillati</taxon>
        <taxon>Bacillota</taxon>
        <taxon>Bacilli</taxon>
        <taxon>Bacillales</taxon>
        <taxon>Paenibacillaceae</taxon>
        <taxon>Paenibacillus</taxon>
    </lineage>
</organism>
<dbReference type="PIRSF" id="PIRSF001365">
    <property type="entry name" value="DHDPS"/>
    <property type="match status" value="1"/>
</dbReference>
<dbReference type="GO" id="GO:0009089">
    <property type="term" value="P:lysine biosynthetic process via diaminopimelate"/>
    <property type="evidence" value="ECO:0007669"/>
    <property type="project" value="UniProtKB-UniRule"/>
</dbReference>
<comment type="similarity">
    <text evidence="3 12 13">Belongs to the DapA family.</text>
</comment>
<keyword evidence="5 12" id="KW-0963">Cytoplasm</keyword>
<dbReference type="PANTHER" id="PTHR12128:SF66">
    <property type="entry name" value="4-HYDROXY-2-OXOGLUTARATE ALDOLASE, MITOCHONDRIAL"/>
    <property type="match status" value="1"/>
</dbReference>
<dbReference type="CDD" id="cd00950">
    <property type="entry name" value="DHDPS"/>
    <property type="match status" value="1"/>
</dbReference>
<evidence type="ECO:0000256" key="4">
    <source>
        <dbReference type="ARBA" id="ARBA00012086"/>
    </source>
</evidence>
<dbReference type="PANTHER" id="PTHR12128">
    <property type="entry name" value="DIHYDRODIPICOLINATE SYNTHASE"/>
    <property type="match status" value="1"/>
</dbReference>
<dbReference type="HAMAP" id="MF_00418">
    <property type="entry name" value="DapA"/>
    <property type="match status" value="1"/>
</dbReference>
<dbReference type="Proteomes" id="UP000426246">
    <property type="component" value="Chromosome"/>
</dbReference>
<dbReference type="InterPro" id="IPR002220">
    <property type="entry name" value="DapA-like"/>
</dbReference>
<accession>A0A6B8RHA2</accession>
<keyword evidence="9 12" id="KW-0456">Lyase</keyword>
<dbReference type="PROSITE" id="PS00665">
    <property type="entry name" value="DHDPS_1"/>
    <property type="match status" value="1"/>
</dbReference>
<comment type="pathway">
    <text evidence="2 12">Amino-acid biosynthesis; L-lysine biosynthesis via DAP pathway; (S)-tetrahydrodipicolinate from L-aspartate: step 3/4.</text>
</comment>
<dbReference type="InterPro" id="IPR013785">
    <property type="entry name" value="Aldolase_TIM"/>
</dbReference>
<comment type="function">
    <text evidence="1 12">Catalyzes the condensation of (S)-aspartate-beta-semialdehyde [(S)-ASA] and pyruvate to 4-hydroxy-tetrahydrodipicolinate (HTPA).</text>
</comment>
<keyword evidence="6 12" id="KW-0028">Amino-acid biosynthesis</keyword>
<comment type="subcellular location">
    <subcellularLocation>
        <location evidence="12">Cytoplasm</location>
    </subcellularLocation>
</comment>
<dbReference type="InterPro" id="IPR005263">
    <property type="entry name" value="DapA"/>
</dbReference>
<evidence type="ECO:0000256" key="15">
    <source>
        <dbReference type="PIRSR" id="PIRSR001365-2"/>
    </source>
</evidence>
<dbReference type="SMART" id="SM01130">
    <property type="entry name" value="DHDPS"/>
    <property type="match status" value="1"/>
</dbReference>
<comment type="caution">
    <text evidence="12">Was originally thought to be a dihydrodipicolinate synthase (DHDPS), catalyzing the condensation of (S)-aspartate-beta-semialdehyde [(S)-ASA] and pyruvate to dihydrodipicolinate (DHDP). However, it was shown in E.coli that the product of the enzymatic reaction is not dihydrodipicolinate but in fact (4S)-4-hydroxy-2,3,4,5-tetrahydro-(2S)-dipicolinic acid (HTPA), and that the consecutive dehydration reaction leading to DHDP is not spontaneous but catalyzed by DapB.</text>
</comment>
<name>A0A6B8RHA2_9BACL</name>
<evidence type="ECO:0000313" key="17">
    <source>
        <dbReference type="Proteomes" id="UP000426246"/>
    </source>
</evidence>
<dbReference type="UniPathway" id="UPA00034">
    <property type="reaction ID" value="UER00017"/>
</dbReference>
<evidence type="ECO:0000256" key="7">
    <source>
        <dbReference type="ARBA" id="ARBA00022915"/>
    </source>
</evidence>
<dbReference type="Pfam" id="PF00701">
    <property type="entry name" value="DHDPS"/>
    <property type="match status" value="1"/>
</dbReference>
<evidence type="ECO:0000256" key="8">
    <source>
        <dbReference type="ARBA" id="ARBA00023154"/>
    </source>
</evidence>